<feature type="transmembrane region" description="Helical" evidence="1">
    <location>
        <begin position="75"/>
        <end position="99"/>
    </location>
</feature>
<dbReference type="EMBL" id="CAJVCH010176107">
    <property type="protein sequence ID" value="CAG7729296.1"/>
    <property type="molecule type" value="Genomic_DNA"/>
</dbReference>
<keyword evidence="1" id="KW-0472">Membrane</keyword>
<evidence type="ECO:0000313" key="2">
    <source>
        <dbReference type="EMBL" id="CAG7729296.1"/>
    </source>
</evidence>
<dbReference type="Proteomes" id="UP000708208">
    <property type="component" value="Unassembled WGS sequence"/>
</dbReference>
<accession>A0A8J2KPP1</accession>
<reference evidence="2" key="1">
    <citation type="submission" date="2021-06" db="EMBL/GenBank/DDBJ databases">
        <authorList>
            <person name="Hodson N. C."/>
            <person name="Mongue J. A."/>
            <person name="Jaron S. K."/>
        </authorList>
    </citation>
    <scope>NUCLEOTIDE SEQUENCE</scope>
</reference>
<feature type="transmembrane region" description="Helical" evidence="1">
    <location>
        <begin position="12"/>
        <end position="28"/>
    </location>
</feature>
<name>A0A8J2KPP1_9HEXA</name>
<sequence>MLFQVLQNLQGHGRGLLMAVFIVILYWMKEFMELFLRLVYGVDRRYMYVPVPQNAPVDLSTIRPSPMNFQRRGDLFYYVFHFATSMTLATIFYCLALYASSSADYYTMSSFGIDGFLGN</sequence>
<protein>
    <submittedName>
        <fullName evidence="2">Uncharacterized protein</fullName>
    </submittedName>
</protein>
<comment type="caution">
    <text evidence="2">The sequence shown here is derived from an EMBL/GenBank/DDBJ whole genome shotgun (WGS) entry which is preliminary data.</text>
</comment>
<keyword evidence="1" id="KW-0812">Transmembrane</keyword>
<proteinExistence type="predicted"/>
<evidence type="ECO:0000256" key="1">
    <source>
        <dbReference type="SAM" id="Phobius"/>
    </source>
</evidence>
<keyword evidence="1" id="KW-1133">Transmembrane helix</keyword>
<evidence type="ECO:0000313" key="3">
    <source>
        <dbReference type="Proteomes" id="UP000708208"/>
    </source>
</evidence>
<dbReference type="AlphaFoldDB" id="A0A8J2KPP1"/>
<organism evidence="2 3">
    <name type="scientific">Allacma fusca</name>
    <dbReference type="NCBI Taxonomy" id="39272"/>
    <lineage>
        <taxon>Eukaryota</taxon>
        <taxon>Metazoa</taxon>
        <taxon>Ecdysozoa</taxon>
        <taxon>Arthropoda</taxon>
        <taxon>Hexapoda</taxon>
        <taxon>Collembola</taxon>
        <taxon>Symphypleona</taxon>
        <taxon>Sminthuridae</taxon>
        <taxon>Allacma</taxon>
    </lineage>
</organism>
<gene>
    <name evidence="2" type="ORF">AFUS01_LOCUS18022</name>
</gene>
<keyword evidence="3" id="KW-1185">Reference proteome</keyword>